<dbReference type="EMBL" id="SMFL01000008">
    <property type="protein sequence ID" value="TDE12929.1"/>
    <property type="molecule type" value="Genomic_DNA"/>
</dbReference>
<proteinExistence type="predicted"/>
<dbReference type="PANTHER" id="PTHR45566:SF1">
    <property type="entry name" value="HTH-TYPE TRANSCRIPTIONAL REGULATOR YHJB-RELATED"/>
    <property type="match status" value="1"/>
</dbReference>
<dbReference type="GO" id="GO:0000160">
    <property type="term" value="P:phosphorelay signal transduction system"/>
    <property type="evidence" value="ECO:0007669"/>
    <property type="project" value="InterPro"/>
</dbReference>
<dbReference type="PROSITE" id="PS50043">
    <property type="entry name" value="HTH_LUXR_2"/>
    <property type="match status" value="1"/>
</dbReference>
<comment type="caution">
    <text evidence="5">The sequence shown here is derived from an EMBL/GenBank/DDBJ whole genome shotgun (WGS) entry which is preliminary data.</text>
</comment>
<dbReference type="SMART" id="SM00421">
    <property type="entry name" value="HTH_LUXR"/>
    <property type="match status" value="1"/>
</dbReference>
<comment type="caution">
    <text evidence="2">Lacks conserved residue(s) required for the propagation of feature annotation.</text>
</comment>
<evidence type="ECO:0000256" key="1">
    <source>
        <dbReference type="ARBA" id="ARBA00023125"/>
    </source>
</evidence>
<protein>
    <submittedName>
        <fullName evidence="5">Response regulator transcription factor</fullName>
    </submittedName>
</protein>
<keyword evidence="6" id="KW-1185">Reference proteome</keyword>
<evidence type="ECO:0000313" key="6">
    <source>
        <dbReference type="Proteomes" id="UP000294850"/>
    </source>
</evidence>
<dbReference type="SUPFAM" id="SSF46894">
    <property type="entry name" value="C-terminal effector domain of the bipartite response regulators"/>
    <property type="match status" value="1"/>
</dbReference>
<dbReference type="PANTHER" id="PTHR45566">
    <property type="entry name" value="HTH-TYPE TRANSCRIPTIONAL REGULATOR YHJB-RELATED"/>
    <property type="match status" value="1"/>
</dbReference>
<organism evidence="5 6">
    <name type="scientific">Dyadobacter psychrotolerans</name>
    <dbReference type="NCBI Taxonomy" id="2541721"/>
    <lineage>
        <taxon>Bacteria</taxon>
        <taxon>Pseudomonadati</taxon>
        <taxon>Bacteroidota</taxon>
        <taxon>Cytophagia</taxon>
        <taxon>Cytophagales</taxon>
        <taxon>Spirosomataceae</taxon>
        <taxon>Dyadobacter</taxon>
    </lineage>
</organism>
<feature type="domain" description="Response regulatory" evidence="4">
    <location>
        <begin position="38"/>
        <end position="155"/>
    </location>
</feature>
<accession>A0A4R5DGJ3</accession>
<evidence type="ECO:0000259" key="4">
    <source>
        <dbReference type="PROSITE" id="PS50110"/>
    </source>
</evidence>
<gene>
    <name evidence="5" type="ORF">E0F88_21580</name>
</gene>
<reference evidence="5 6" key="1">
    <citation type="submission" date="2019-03" db="EMBL/GenBank/DDBJ databases">
        <title>Dyadobacter AR-3-6 sp. nov., isolated from arctic soil.</title>
        <authorList>
            <person name="Chaudhary D.K."/>
        </authorList>
    </citation>
    <scope>NUCLEOTIDE SEQUENCE [LARGE SCALE GENOMIC DNA]</scope>
    <source>
        <strain evidence="5 6">AR-3-6</strain>
    </source>
</reference>
<evidence type="ECO:0000313" key="5">
    <source>
        <dbReference type="EMBL" id="TDE12929.1"/>
    </source>
</evidence>
<dbReference type="Gene3D" id="3.40.50.2300">
    <property type="match status" value="1"/>
</dbReference>
<dbReference type="PRINTS" id="PR00038">
    <property type="entry name" value="HTHLUXR"/>
</dbReference>
<dbReference type="GO" id="GO:0006355">
    <property type="term" value="P:regulation of DNA-templated transcription"/>
    <property type="evidence" value="ECO:0007669"/>
    <property type="project" value="InterPro"/>
</dbReference>
<dbReference type="Pfam" id="PF00072">
    <property type="entry name" value="Response_reg"/>
    <property type="match status" value="1"/>
</dbReference>
<dbReference type="InterPro" id="IPR000792">
    <property type="entry name" value="Tscrpt_reg_LuxR_C"/>
</dbReference>
<evidence type="ECO:0000256" key="2">
    <source>
        <dbReference type="PROSITE-ProRule" id="PRU00169"/>
    </source>
</evidence>
<evidence type="ECO:0000259" key="3">
    <source>
        <dbReference type="PROSITE" id="PS50043"/>
    </source>
</evidence>
<dbReference type="SUPFAM" id="SSF52172">
    <property type="entry name" value="CheY-like"/>
    <property type="match status" value="1"/>
</dbReference>
<dbReference type="InterPro" id="IPR001789">
    <property type="entry name" value="Sig_transdc_resp-reg_receiver"/>
</dbReference>
<dbReference type="GO" id="GO:0003677">
    <property type="term" value="F:DNA binding"/>
    <property type="evidence" value="ECO:0007669"/>
    <property type="project" value="UniProtKB-KW"/>
</dbReference>
<feature type="domain" description="HTH luxR-type" evidence="3">
    <location>
        <begin position="180"/>
        <end position="245"/>
    </location>
</feature>
<dbReference type="AlphaFoldDB" id="A0A4R5DGJ3"/>
<sequence>MTGAERKVMPGSLTCPGIKSIKTLTLFPSSSINVMILKIALIDSHPIMRKGLAIVLHEYFKEVKIYELDNTDGDPDLHSAAQPDLVILGLNTNNKKNCLEITRNLKRQISEIPLIVYDENETLNLTIPYFRSGVSGYFLKKNNASEMINCLKTVLSGKFYICPVLTQLLFEHLVVDGKTASKKMEVLTTRELEIAVYLCEGMGTSMIAKKLERKASTISTIKNSIFRKMKVNNIIDLRKRIPVNPA</sequence>
<dbReference type="InterPro" id="IPR051015">
    <property type="entry name" value="EvgA-like"/>
</dbReference>
<dbReference type="PROSITE" id="PS00622">
    <property type="entry name" value="HTH_LUXR_1"/>
    <property type="match status" value="1"/>
</dbReference>
<dbReference type="InterPro" id="IPR016032">
    <property type="entry name" value="Sig_transdc_resp-reg_C-effctor"/>
</dbReference>
<name>A0A4R5DGJ3_9BACT</name>
<dbReference type="Proteomes" id="UP000294850">
    <property type="component" value="Unassembled WGS sequence"/>
</dbReference>
<dbReference type="Pfam" id="PF00196">
    <property type="entry name" value="GerE"/>
    <property type="match status" value="1"/>
</dbReference>
<dbReference type="PROSITE" id="PS50110">
    <property type="entry name" value="RESPONSE_REGULATORY"/>
    <property type="match status" value="1"/>
</dbReference>
<dbReference type="OrthoDB" id="941719at2"/>
<dbReference type="InterPro" id="IPR011006">
    <property type="entry name" value="CheY-like_superfamily"/>
</dbReference>
<dbReference type="CDD" id="cd06170">
    <property type="entry name" value="LuxR_C_like"/>
    <property type="match status" value="1"/>
</dbReference>
<keyword evidence="1" id="KW-0238">DNA-binding</keyword>